<name>A0A511YFL8_9FLAO</name>
<evidence type="ECO:0000313" key="2">
    <source>
        <dbReference type="EMBL" id="GEN74004.1"/>
    </source>
</evidence>
<dbReference type="OrthoDB" id="1273213at2"/>
<organism evidence="2 3">
    <name type="scientific">Chryseobacterium lathyri</name>
    <dbReference type="NCBI Taxonomy" id="395933"/>
    <lineage>
        <taxon>Bacteria</taxon>
        <taxon>Pseudomonadati</taxon>
        <taxon>Bacteroidota</taxon>
        <taxon>Flavobacteriia</taxon>
        <taxon>Flavobacteriales</taxon>
        <taxon>Weeksellaceae</taxon>
        <taxon>Chryseobacterium group</taxon>
        <taxon>Chryseobacterium</taxon>
    </lineage>
</organism>
<gene>
    <name evidence="2" type="ORF">CLA01_40760</name>
</gene>
<sequence length="81" mass="9485">MKKILITLFIGLLMSAIVFFVSKDKTDMANDRMLIAAFALIFTVPLMKFLFPITRELKIGTLEFYPNLFRKTAEFFKKEKK</sequence>
<dbReference type="AlphaFoldDB" id="A0A511YFL8"/>
<accession>A0A511YFL8</accession>
<proteinExistence type="predicted"/>
<protein>
    <submittedName>
        <fullName evidence="2">Uncharacterized protein</fullName>
    </submittedName>
</protein>
<keyword evidence="1" id="KW-1133">Transmembrane helix</keyword>
<keyword evidence="1" id="KW-0812">Transmembrane</keyword>
<evidence type="ECO:0000313" key="3">
    <source>
        <dbReference type="Proteomes" id="UP000321150"/>
    </source>
</evidence>
<dbReference type="Proteomes" id="UP000321150">
    <property type="component" value="Unassembled WGS sequence"/>
</dbReference>
<dbReference type="RefSeq" id="WP_111960045.1">
    <property type="nucleotide sequence ID" value="NZ_BJYI01000024.1"/>
</dbReference>
<comment type="caution">
    <text evidence="2">The sequence shown here is derived from an EMBL/GenBank/DDBJ whole genome shotgun (WGS) entry which is preliminary data.</text>
</comment>
<dbReference type="EMBL" id="BJYI01000024">
    <property type="protein sequence ID" value="GEN74004.1"/>
    <property type="molecule type" value="Genomic_DNA"/>
</dbReference>
<evidence type="ECO:0000256" key="1">
    <source>
        <dbReference type="SAM" id="Phobius"/>
    </source>
</evidence>
<feature type="transmembrane region" description="Helical" evidence="1">
    <location>
        <begin position="33"/>
        <end position="51"/>
    </location>
</feature>
<keyword evidence="1" id="KW-0472">Membrane</keyword>
<reference evidence="2 3" key="1">
    <citation type="submission" date="2019-07" db="EMBL/GenBank/DDBJ databases">
        <title>Whole genome shotgun sequence of Chryseobacterium lathyri NBRC 105250.</title>
        <authorList>
            <person name="Hosoyama A."/>
            <person name="Uohara A."/>
            <person name="Ohji S."/>
            <person name="Ichikawa N."/>
        </authorList>
    </citation>
    <scope>NUCLEOTIDE SEQUENCE [LARGE SCALE GENOMIC DNA]</scope>
    <source>
        <strain evidence="2 3">NBRC 105250</strain>
    </source>
</reference>